<proteinExistence type="predicted"/>
<protein>
    <submittedName>
        <fullName evidence="1">Uncharacterized protein</fullName>
    </submittedName>
</protein>
<accession>A0A964RSN3</accession>
<sequence>MEQKELWVKLSGSINYYIKDIWKENLLRSSEDLLEDFLEYAFGETDDSAYYTYLNKKTKEVIILDEATVERVEKAFIERIEKKKLKYSDEVQELKLKLESQGDNVVDFSKYKK</sequence>
<dbReference type="AlphaFoldDB" id="A0A964RSN3"/>
<evidence type="ECO:0000313" key="2">
    <source>
        <dbReference type="Proteomes" id="UP000656077"/>
    </source>
</evidence>
<organism evidence="1 2">
    <name type="scientific">Clostridium chromiireducens</name>
    <dbReference type="NCBI Taxonomy" id="225345"/>
    <lineage>
        <taxon>Bacteria</taxon>
        <taxon>Bacillati</taxon>
        <taxon>Bacillota</taxon>
        <taxon>Clostridia</taxon>
        <taxon>Eubacteriales</taxon>
        <taxon>Clostridiaceae</taxon>
        <taxon>Clostridium</taxon>
    </lineage>
</organism>
<evidence type="ECO:0000313" key="1">
    <source>
        <dbReference type="EMBL" id="MVX67121.1"/>
    </source>
</evidence>
<dbReference type="RefSeq" id="WP_160361566.1">
    <property type="nucleotide sequence ID" value="NZ_WSRQ01000094.1"/>
</dbReference>
<name>A0A964RSN3_9CLOT</name>
<gene>
    <name evidence="1" type="ORF">GKZ28_26075</name>
</gene>
<dbReference type="Proteomes" id="UP000656077">
    <property type="component" value="Unassembled WGS sequence"/>
</dbReference>
<comment type="caution">
    <text evidence="1">The sequence shown here is derived from an EMBL/GenBank/DDBJ whole genome shotgun (WGS) entry which is preliminary data.</text>
</comment>
<dbReference type="EMBL" id="WSRQ01000094">
    <property type="protein sequence ID" value="MVX67121.1"/>
    <property type="molecule type" value="Genomic_DNA"/>
</dbReference>
<reference evidence="1" key="1">
    <citation type="submission" date="2019-12" db="EMBL/GenBank/DDBJ databases">
        <title>Microbes associate with the intestines of laboratory mice.</title>
        <authorList>
            <person name="Navarre W."/>
            <person name="Wong E."/>
        </authorList>
    </citation>
    <scope>NUCLEOTIDE SEQUENCE</scope>
    <source>
        <strain evidence="1">NM79_F5</strain>
    </source>
</reference>